<name>A0A939NKM0_SERMA</name>
<dbReference type="AlphaFoldDB" id="A0A939NKM0"/>
<gene>
    <name evidence="2" type="ORF">J4732_18870</name>
</gene>
<feature type="transmembrane region" description="Helical" evidence="1">
    <location>
        <begin position="28"/>
        <end position="49"/>
    </location>
</feature>
<accession>A0A939NKM0</accession>
<sequence>MSTHSSSPQPAVDLDKEAGAGNRPLSGVYLQLATVLAIVISAYAIYANALSNTQEFYRNTTFLSGILIPGFILFPSRPGTPPAASTAGTICSSS</sequence>
<dbReference type="EMBL" id="JAGETR010000147">
    <property type="protein sequence ID" value="MBO2007233.1"/>
    <property type="molecule type" value="Genomic_DNA"/>
</dbReference>
<keyword evidence="1" id="KW-1133">Transmembrane helix</keyword>
<evidence type="ECO:0000256" key="1">
    <source>
        <dbReference type="SAM" id="Phobius"/>
    </source>
</evidence>
<comment type="caution">
    <text evidence="2">The sequence shown here is derived from an EMBL/GenBank/DDBJ whole genome shotgun (WGS) entry which is preliminary data.</text>
</comment>
<evidence type="ECO:0000313" key="2">
    <source>
        <dbReference type="EMBL" id="MBO2007233.1"/>
    </source>
</evidence>
<keyword evidence="1" id="KW-0812">Transmembrane</keyword>
<protein>
    <submittedName>
        <fullName evidence="2">Uncharacterized protein</fullName>
    </submittedName>
</protein>
<keyword evidence="1" id="KW-0472">Membrane</keyword>
<organism evidence="2">
    <name type="scientific">Serratia marcescens</name>
    <dbReference type="NCBI Taxonomy" id="615"/>
    <lineage>
        <taxon>Bacteria</taxon>
        <taxon>Pseudomonadati</taxon>
        <taxon>Pseudomonadota</taxon>
        <taxon>Gammaproteobacteria</taxon>
        <taxon>Enterobacterales</taxon>
        <taxon>Yersiniaceae</taxon>
        <taxon>Serratia</taxon>
    </lineage>
</organism>
<proteinExistence type="predicted"/>
<reference evidence="2" key="1">
    <citation type="submission" date="2021-03" db="EMBL/GenBank/DDBJ databases">
        <title>Molecular epidemiology and mechanisms of colistin and carbapenem resistance in Enterobacteriaceae from clinical isolates, the environment and porcine samples in Pretoria, South Africa.</title>
        <authorList>
            <person name="Bogoshi D."/>
            <person name="Mbelle N.M."/>
            <person name="Naidoo V."/>
            <person name="Osei Sekyere J."/>
        </authorList>
    </citation>
    <scope>NUCLEOTIDE SEQUENCE</scope>
    <source>
        <strain evidence="2">C080</strain>
    </source>
</reference>